<protein>
    <recommendedName>
        <fullName evidence="2">AB hydrolase-1 domain-containing protein</fullName>
    </recommendedName>
</protein>
<dbReference type="HOGENOM" id="CLU_979824_0_0_4"/>
<keyword evidence="4" id="KW-1185">Reference proteome</keyword>
<reference evidence="3 4" key="1">
    <citation type="journal article" date="2006" name="J. Bacteriol.">
        <title>The genome sequence of the obligately chemolithoautotrophic, facultatively anaerobic bacterium Thiobacillus denitrificans.</title>
        <authorList>
            <person name="Beller H.R."/>
            <person name="Chain P.S."/>
            <person name="Letain T.E."/>
            <person name="Chakicherla A."/>
            <person name="Larimer F.W."/>
            <person name="Richardson P.M."/>
            <person name="Coleman M.A."/>
            <person name="Wood A.P."/>
            <person name="Kelly D.P."/>
        </authorList>
    </citation>
    <scope>NUCLEOTIDE SEQUENCE [LARGE SCALE GENOMIC DNA]</scope>
    <source>
        <strain evidence="3 4">ATCC 25259</strain>
    </source>
</reference>
<dbReference type="EMBL" id="CP000116">
    <property type="protein sequence ID" value="AAZ96949.1"/>
    <property type="molecule type" value="Genomic_DNA"/>
</dbReference>
<evidence type="ECO:0000313" key="4">
    <source>
        <dbReference type="Proteomes" id="UP000008291"/>
    </source>
</evidence>
<dbReference type="InterPro" id="IPR029058">
    <property type="entry name" value="AB_hydrolase_fold"/>
</dbReference>
<dbReference type="Proteomes" id="UP000008291">
    <property type="component" value="Chromosome"/>
</dbReference>
<feature type="chain" id="PRO_5004228890" description="AB hydrolase-1 domain-containing protein" evidence="1">
    <location>
        <begin position="20"/>
        <end position="284"/>
    </location>
</feature>
<dbReference type="KEGG" id="tbd:Tbd_0996"/>
<dbReference type="eggNOG" id="COG1073">
    <property type="taxonomic scope" value="Bacteria"/>
</dbReference>
<gene>
    <name evidence="3" type="ordered locus">Tbd_0996</name>
</gene>
<feature type="domain" description="AB hydrolase-1" evidence="2">
    <location>
        <begin position="46"/>
        <end position="259"/>
    </location>
</feature>
<dbReference type="SUPFAM" id="SSF53474">
    <property type="entry name" value="alpha/beta-Hydrolases"/>
    <property type="match status" value="1"/>
</dbReference>
<dbReference type="STRING" id="292415.Tbd_0996"/>
<evidence type="ECO:0000313" key="3">
    <source>
        <dbReference type="EMBL" id="AAZ96949.1"/>
    </source>
</evidence>
<proteinExistence type="predicted"/>
<dbReference type="AlphaFoldDB" id="Q3SK45"/>
<accession>Q3SK45</accession>
<feature type="signal peptide" evidence="1">
    <location>
        <begin position="1"/>
        <end position="19"/>
    </location>
</feature>
<evidence type="ECO:0000256" key="1">
    <source>
        <dbReference type="SAM" id="SignalP"/>
    </source>
</evidence>
<dbReference type="RefSeq" id="WP_011311508.1">
    <property type="nucleotide sequence ID" value="NC_007404.1"/>
</dbReference>
<dbReference type="OrthoDB" id="9780765at2"/>
<dbReference type="Gene3D" id="3.40.50.1820">
    <property type="entry name" value="alpha/beta hydrolase"/>
    <property type="match status" value="1"/>
</dbReference>
<dbReference type="Pfam" id="PF12697">
    <property type="entry name" value="Abhydrolase_6"/>
    <property type="match status" value="1"/>
</dbReference>
<keyword evidence="1" id="KW-0732">Signal</keyword>
<evidence type="ECO:0000259" key="2">
    <source>
        <dbReference type="Pfam" id="PF12697"/>
    </source>
</evidence>
<name>Q3SK45_THIDA</name>
<organism evidence="3 4">
    <name type="scientific">Thiobacillus denitrificans (strain ATCC 25259 / T1)</name>
    <dbReference type="NCBI Taxonomy" id="292415"/>
    <lineage>
        <taxon>Bacteria</taxon>
        <taxon>Pseudomonadati</taxon>
        <taxon>Pseudomonadota</taxon>
        <taxon>Betaproteobacteria</taxon>
        <taxon>Nitrosomonadales</taxon>
        <taxon>Thiobacillaceae</taxon>
        <taxon>Thiobacillus</taxon>
    </lineage>
</organism>
<dbReference type="InterPro" id="IPR000073">
    <property type="entry name" value="AB_hydrolase_1"/>
</dbReference>
<sequence length="284" mass="31427">MRFHLFCLLLSAFVPAAQAAIVEQQMRPAITASAEYVVGERGKPAVLLLHGFLQTREFPTIATLGRGLQSAGFTVLAPTLSLDIPNRTRSLACEAAHRHGMDQDLMEISRWVSWLKARGHDSIVLVGHSFGSLQLLAYLSQNPDPAVKGYVGASLVDAQIGALPRQPLIADMQSRAQNGQRDLVTRSLSFCRNYTSTPESLLSYLQWDPSRVLAALKRSPVDTLLIMGDADERLGRGWLKALRHIQVPMVIVPGASHFMDGTHEFELLELTQRFLEAPERRPAR</sequence>
<dbReference type="ESTHER" id="thida-q3sk45">
    <property type="family name" value="6_AlphaBeta_hydrolase"/>
</dbReference>